<dbReference type="AlphaFoldDB" id="A0A494G8B5"/>
<reference evidence="1" key="2">
    <citation type="submission" date="2019-04" db="UniProtKB">
        <authorList>
            <consortium name="EnsemblPlants"/>
        </authorList>
    </citation>
    <scope>IDENTIFICATION</scope>
    <source>
        <strain evidence="1">cv. Heinz 1706</strain>
    </source>
</reference>
<evidence type="ECO:0000313" key="2">
    <source>
        <dbReference type="Proteomes" id="UP000004994"/>
    </source>
</evidence>
<accession>A0A494G8B5</accession>
<dbReference type="EnsemblPlants" id="Solyc00g005280.1.1">
    <property type="protein sequence ID" value="Solyc00g005280.1.1"/>
    <property type="gene ID" value="Solyc00g005280.1"/>
</dbReference>
<dbReference type="Gramene" id="Solyc00g005280.1.1">
    <property type="protein sequence ID" value="Solyc00g005280.1.1"/>
    <property type="gene ID" value="Solyc00g005280.1"/>
</dbReference>
<organism evidence="1">
    <name type="scientific">Solanum lycopersicum</name>
    <name type="common">Tomato</name>
    <name type="synonym">Lycopersicon esculentum</name>
    <dbReference type="NCBI Taxonomy" id="4081"/>
    <lineage>
        <taxon>Eukaryota</taxon>
        <taxon>Viridiplantae</taxon>
        <taxon>Streptophyta</taxon>
        <taxon>Embryophyta</taxon>
        <taxon>Tracheophyta</taxon>
        <taxon>Spermatophyta</taxon>
        <taxon>Magnoliopsida</taxon>
        <taxon>eudicotyledons</taxon>
        <taxon>Gunneridae</taxon>
        <taxon>Pentapetalae</taxon>
        <taxon>asterids</taxon>
        <taxon>lamiids</taxon>
        <taxon>Solanales</taxon>
        <taxon>Solanaceae</taxon>
        <taxon>Solanoideae</taxon>
        <taxon>Solaneae</taxon>
        <taxon>Solanum</taxon>
        <taxon>Solanum subgen. Lycopersicon</taxon>
    </lineage>
</organism>
<sequence length="136" mass="15379">MPCRTLFERVSHLKDINVMPRQTSSNHACCLKAMIACHVQLCVFSNGHGCMQRMTSSDRMCCSRSCVRSNLVYYPRAMMACHAKRCLTMCAIQGQIFHATPDNNRPCVCYKGDDCKTCHTSSDRVYCPRNMMTGHA</sequence>
<name>A0A494G8B5_SOLLC</name>
<keyword evidence="2" id="KW-1185">Reference proteome</keyword>
<dbReference type="Proteomes" id="UP000004994">
    <property type="component" value="Unassembled WGS sequence"/>
</dbReference>
<dbReference type="PaxDb" id="4081-Solyc00g005280.1.1"/>
<dbReference type="InParanoid" id="A0A494G8B5"/>
<reference evidence="1" key="1">
    <citation type="journal article" date="2012" name="Nature">
        <title>The tomato genome sequence provides insights into fleshy fruit evolution.</title>
        <authorList>
            <consortium name="Tomato Genome Consortium"/>
        </authorList>
    </citation>
    <scope>NUCLEOTIDE SEQUENCE [LARGE SCALE GENOMIC DNA]</scope>
    <source>
        <strain evidence="1">cv. Heinz 1706</strain>
    </source>
</reference>
<proteinExistence type="predicted"/>
<evidence type="ECO:0000313" key="1">
    <source>
        <dbReference type="EnsemblPlants" id="Solyc00g005280.1.1"/>
    </source>
</evidence>
<protein>
    <submittedName>
        <fullName evidence="1">Uncharacterized protein</fullName>
    </submittedName>
</protein>